<evidence type="ECO:0000256" key="4">
    <source>
        <dbReference type="ARBA" id="ARBA00022490"/>
    </source>
</evidence>
<comment type="similarity">
    <text evidence="1 7">Belongs to the VPS36 family.</text>
</comment>
<dbReference type="PROSITE" id="PS51495">
    <property type="entry name" value="GLUE"/>
    <property type="match status" value="1"/>
</dbReference>
<dbReference type="GO" id="GO:0000814">
    <property type="term" value="C:ESCRT II complex"/>
    <property type="evidence" value="ECO:0007669"/>
    <property type="project" value="UniProtKB-UniRule"/>
</dbReference>
<dbReference type="GO" id="GO:0043130">
    <property type="term" value="F:ubiquitin binding"/>
    <property type="evidence" value="ECO:0007669"/>
    <property type="project" value="UniProtKB-UniRule"/>
</dbReference>
<evidence type="ECO:0000313" key="11">
    <source>
        <dbReference type="RefSeq" id="XP_011306406.1"/>
    </source>
</evidence>
<comment type="subunit">
    <text evidence="7">Component of the endosomal sorting complex required for transport II (ESCRT-II).</text>
</comment>
<dbReference type="InterPro" id="IPR037855">
    <property type="entry name" value="Vps36"/>
</dbReference>
<dbReference type="Gene3D" id="6.10.140.260">
    <property type="match status" value="1"/>
</dbReference>
<dbReference type="Gene3D" id="1.10.10.10">
    <property type="entry name" value="Winged helix-like DNA-binding domain superfamily/Winged helix DNA-binding domain"/>
    <property type="match status" value="2"/>
</dbReference>
<dbReference type="GO" id="GO:0031902">
    <property type="term" value="C:late endosome membrane"/>
    <property type="evidence" value="ECO:0007669"/>
    <property type="project" value="UniProtKB-UniRule"/>
</dbReference>
<reference evidence="9" key="1">
    <citation type="submission" date="2015-01" db="EMBL/GenBank/DDBJ databases">
        <title>Transcriptome Assembly of Fopius arisanus.</title>
        <authorList>
            <person name="Geib S."/>
        </authorList>
    </citation>
    <scope>NUCLEOTIDE SEQUENCE</scope>
</reference>
<dbReference type="Gene3D" id="2.30.29.30">
    <property type="entry name" value="Pleckstrin-homology domain (PH domain)/Phosphotyrosine-binding domain (PTB)"/>
    <property type="match status" value="1"/>
</dbReference>
<keyword evidence="7" id="KW-0967">Endosome</keyword>
<dbReference type="AlphaFoldDB" id="A0A0C9QL40"/>
<organism evidence="9">
    <name type="scientific">Fopius arisanus</name>
    <dbReference type="NCBI Taxonomy" id="64838"/>
    <lineage>
        <taxon>Eukaryota</taxon>
        <taxon>Metazoa</taxon>
        <taxon>Ecdysozoa</taxon>
        <taxon>Arthropoda</taxon>
        <taxon>Hexapoda</taxon>
        <taxon>Insecta</taxon>
        <taxon>Pterygota</taxon>
        <taxon>Neoptera</taxon>
        <taxon>Endopterygota</taxon>
        <taxon>Hymenoptera</taxon>
        <taxon>Apocrita</taxon>
        <taxon>Ichneumonoidea</taxon>
        <taxon>Braconidae</taxon>
        <taxon>Opiinae</taxon>
        <taxon>Fopius</taxon>
    </lineage>
</organism>
<dbReference type="GeneID" id="105268497"/>
<evidence type="ECO:0000256" key="3">
    <source>
        <dbReference type="ARBA" id="ARBA00022448"/>
    </source>
</evidence>
<feature type="domain" description="GLUE N-terminal" evidence="8">
    <location>
        <begin position="1"/>
        <end position="144"/>
    </location>
</feature>
<dbReference type="FunFam" id="1.10.10.10:FF:000416">
    <property type="entry name" value="Vacuolar protein-sorting-associated protein 36"/>
    <property type="match status" value="1"/>
</dbReference>
<dbReference type="CTD" id="51028"/>
<dbReference type="SUPFAM" id="SSF46785">
    <property type="entry name" value="Winged helix' DNA-binding domain"/>
    <property type="match status" value="2"/>
</dbReference>
<dbReference type="PANTHER" id="PTHR13128">
    <property type="entry name" value="VACUOLAR PROTEIN-SORTING-ASSOCIATED PROTEIN 36"/>
    <property type="match status" value="1"/>
</dbReference>
<keyword evidence="3 7" id="KW-0813">Transport</keyword>
<dbReference type="Pfam" id="PF04157">
    <property type="entry name" value="EAP30"/>
    <property type="match status" value="1"/>
</dbReference>
<dbReference type="KEGG" id="fas:105268497"/>
<dbReference type="InterPro" id="IPR011993">
    <property type="entry name" value="PH-like_dom_sf"/>
</dbReference>
<keyword evidence="5 7" id="KW-0653">Protein transport</keyword>
<evidence type="ECO:0000256" key="6">
    <source>
        <dbReference type="ARBA" id="ARBA00030114"/>
    </source>
</evidence>
<name>A0A0C9QL40_9HYME</name>
<dbReference type="RefSeq" id="XP_011306406.1">
    <property type="nucleotide sequence ID" value="XM_011308104.1"/>
</dbReference>
<dbReference type="InterPro" id="IPR040608">
    <property type="entry name" value="Snf8/Vps36"/>
</dbReference>
<dbReference type="SUPFAM" id="SSF50729">
    <property type="entry name" value="PH domain-like"/>
    <property type="match status" value="1"/>
</dbReference>
<evidence type="ECO:0000259" key="8">
    <source>
        <dbReference type="PROSITE" id="PS51495"/>
    </source>
</evidence>
<dbReference type="InterPro" id="IPR036390">
    <property type="entry name" value="WH_DNA-bd_sf"/>
</dbReference>
<dbReference type="FunFam" id="1.10.10.10:FF:000170">
    <property type="entry name" value="Vacuolar protein-sorting-associated protein 36"/>
    <property type="match status" value="1"/>
</dbReference>
<keyword evidence="4 7" id="KW-0963">Cytoplasm</keyword>
<evidence type="ECO:0000256" key="2">
    <source>
        <dbReference type="ARBA" id="ARBA00017953"/>
    </source>
</evidence>
<keyword evidence="10" id="KW-1185">Reference proteome</keyword>
<evidence type="ECO:0000313" key="10">
    <source>
        <dbReference type="Proteomes" id="UP000694866"/>
    </source>
</evidence>
<evidence type="ECO:0000256" key="5">
    <source>
        <dbReference type="ARBA" id="ARBA00022927"/>
    </source>
</evidence>
<dbReference type="InterPro" id="IPR021648">
    <property type="entry name" value="GLUE_dom"/>
</dbReference>
<dbReference type="GO" id="GO:0032266">
    <property type="term" value="F:phosphatidylinositol-3-phosphate binding"/>
    <property type="evidence" value="ECO:0007669"/>
    <property type="project" value="UniProtKB-UniRule"/>
</dbReference>
<dbReference type="GO" id="GO:0043328">
    <property type="term" value="P:protein transport to vacuole involved in ubiquitin-dependent protein catabolic process via the multivesicular body sorting pathway"/>
    <property type="evidence" value="ECO:0007669"/>
    <property type="project" value="UniProtKB-UniRule"/>
</dbReference>
<accession>A0A0C9QL40</accession>
<evidence type="ECO:0000256" key="7">
    <source>
        <dbReference type="RuleBase" id="RU367095"/>
    </source>
</evidence>
<dbReference type="InterPro" id="IPR036388">
    <property type="entry name" value="WH-like_DNA-bd_sf"/>
</dbReference>
<comment type="function">
    <text evidence="7">Component of the ESCRT-II complex (endosomal sorting complex required for transport II), which is required for multivesicular body (MVB) formation and sorting of endosomal cargo proteins into MVBs.</text>
</comment>
<protein>
    <recommendedName>
        <fullName evidence="2 7">Vacuolar protein-sorting-associated protein 36</fullName>
    </recommendedName>
    <alternativeName>
        <fullName evidence="6 7">ESCRT-II complex subunit VPS36</fullName>
    </alternativeName>
</protein>
<dbReference type="Proteomes" id="UP000694866">
    <property type="component" value="Unplaced"/>
</dbReference>
<reference evidence="11" key="2">
    <citation type="submission" date="2025-04" db="UniProtKB">
        <authorList>
            <consortium name="RefSeq"/>
        </authorList>
    </citation>
    <scope>IDENTIFICATION</scope>
    <source>
        <strain evidence="11">USDA-PBARC FA_bdor</strain>
        <tissue evidence="11">Whole organism</tissue>
    </source>
</reference>
<sequence length="403" mass="45613">MNRFEYRESRMMPNEGYIRRDHPVRLYDGDTKTNFVGGEIVLTSHRLIWGRPQDVAQGQICLSLSLRHVVFFEEDSAGVFSFSRSKKVVLHLAEPLPDKLPGPVDNSFHMYIKLSFKEGLNPGFLSDFADAIMRKSWEVMPIMPTIAMSELSVQGQSEGATQLRTIKTRTGIIGIERSLQERQKATDNSISMAFQDLRKLMEMAKDMVTISKTISAKIRERQGDITEDETVRFKSYLMSMGIDDPVTRDAYKTSNEYFRQLAVQLSQILEEPLKEVGGMMTLTDVYCRVNRARGLELLSPEDLLNACRQLAPLDLPVVLRAFDSGVMVIQARSHDDNAVVESLAELLRDKGSITAEELAQSAGISIVLARERLLVTEKYGRACRDDTIEALRFYPNLFLEEVS</sequence>
<dbReference type="PANTHER" id="PTHR13128:SF12">
    <property type="entry name" value="VACUOLAR PROTEIN-SORTING-ASSOCIATED PROTEIN 36"/>
    <property type="match status" value="1"/>
</dbReference>
<dbReference type="OrthoDB" id="271448at2759"/>
<dbReference type="Pfam" id="PF11605">
    <property type="entry name" value="Vps36_ESCRT-II"/>
    <property type="match status" value="1"/>
</dbReference>
<dbReference type="EMBL" id="GBYB01004249">
    <property type="protein sequence ID" value="JAG74016.1"/>
    <property type="molecule type" value="Transcribed_RNA"/>
</dbReference>
<evidence type="ECO:0000256" key="1">
    <source>
        <dbReference type="ARBA" id="ARBA00009697"/>
    </source>
</evidence>
<accession>A0A9R1U444</accession>
<comment type="subcellular location">
    <subcellularLocation>
        <location evidence="7">Cytoplasm</location>
    </subcellularLocation>
    <subcellularLocation>
        <location evidence="7">Endosome</location>
    </subcellularLocation>
</comment>
<proteinExistence type="inferred from homology"/>
<gene>
    <name evidence="9 11" type="primary">Vps36</name>
    <name evidence="9" type="ORF">g.3705</name>
</gene>
<evidence type="ECO:0000313" key="9">
    <source>
        <dbReference type="EMBL" id="JAG74016.1"/>
    </source>
</evidence>